<evidence type="ECO:0000259" key="10">
    <source>
        <dbReference type="SMART" id="SM01001"/>
    </source>
</evidence>
<comment type="caution">
    <text evidence="11">The sequence shown here is derived from an EMBL/GenBank/DDBJ whole genome shotgun (WGS) entry which is preliminary data.</text>
</comment>
<evidence type="ECO:0000256" key="2">
    <source>
        <dbReference type="ARBA" id="ARBA00011020"/>
    </source>
</evidence>
<evidence type="ECO:0000256" key="7">
    <source>
        <dbReference type="ARBA" id="ARBA00022840"/>
    </source>
</evidence>
<dbReference type="Proteomes" id="UP000228626">
    <property type="component" value="Unassembled WGS sequence"/>
</dbReference>
<evidence type="ECO:0000256" key="3">
    <source>
        <dbReference type="ARBA" id="ARBA00012217"/>
    </source>
</evidence>
<dbReference type="PROSITE" id="PS01058">
    <property type="entry name" value="SAICAR_SYNTHETASE_2"/>
    <property type="match status" value="1"/>
</dbReference>
<dbReference type="PANTHER" id="PTHR43599:SF3">
    <property type="entry name" value="SI:DKEY-6E2.2"/>
    <property type="match status" value="1"/>
</dbReference>
<dbReference type="SMART" id="SM01001">
    <property type="entry name" value="AIRC"/>
    <property type="match status" value="1"/>
</dbReference>
<dbReference type="Pfam" id="PF00731">
    <property type="entry name" value="AIRC"/>
    <property type="match status" value="1"/>
</dbReference>
<gene>
    <name evidence="11" type="ORF">COT99_03520</name>
</gene>
<keyword evidence="5" id="KW-0547">Nucleotide-binding</keyword>
<dbReference type="UniPathway" id="UPA00074">
    <property type="reaction ID" value="UER00131"/>
</dbReference>
<protein>
    <recommendedName>
        <fullName evidence="3">phosphoribosylaminoimidazolesuccinocarboxamide synthase</fullName>
        <ecNumber evidence="3">6.3.2.6</ecNumber>
    </recommendedName>
</protein>
<evidence type="ECO:0000313" key="12">
    <source>
        <dbReference type="Proteomes" id="UP000228626"/>
    </source>
</evidence>
<evidence type="ECO:0000256" key="8">
    <source>
        <dbReference type="ARBA" id="ARBA00023268"/>
    </source>
</evidence>
<evidence type="ECO:0000256" key="9">
    <source>
        <dbReference type="ARBA" id="ARBA00048475"/>
    </source>
</evidence>
<keyword evidence="8" id="KW-0511">Multifunctional enzyme</keyword>
<keyword evidence="7" id="KW-0067">ATP-binding</keyword>
<dbReference type="GO" id="GO:0005524">
    <property type="term" value="F:ATP binding"/>
    <property type="evidence" value="ECO:0007669"/>
    <property type="project" value="UniProtKB-KW"/>
</dbReference>
<proteinExistence type="inferred from homology"/>
<evidence type="ECO:0000313" key="11">
    <source>
        <dbReference type="EMBL" id="PIR92934.1"/>
    </source>
</evidence>
<accession>A0A2H0V1G8</accession>
<evidence type="ECO:0000256" key="1">
    <source>
        <dbReference type="ARBA" id="ARBA00004672"/>
    </source>
</evidence>
<dbReference type="Gene3D" id="3.30.470.20">
    <property type="entry name" value="ATP-grasp fold, B domain"/>
    <property type="match status" value="1"/>
</dbReference>
<comment type="similarity">
    <text evidence="2">In the N-terminal section; belongs to the SAICAR synthetase family.</text>
</comment>
<dbReference type="Gene3D" id="3.40.50.1970">
    <property type="match status" value="1"/>
</dbReference>
<evidence type="ECO:0000256" key="4">
    <source>
        <dbReference type="ARBA" id="ARBA00022598"/>
    </source>
</evidence>
<comment type="pathway">
    <text evidence="1">Purine metabolism; IMP biosynthesis via de novo pathway; 5-amino-1-(5-phospho-D-ribosyl)imidazole-4-carboxamide from 5-amino-1-(5-phospho-D-ribosyl)imidazole-4-carboxylate: step 1/2.</text>
</comment>
<dbReference type="InterPro" id="IPR018236">
    <property type="entry name" value="SAICAR_synthetase_CS"/>
</dbReference>
<reference evidence="12" key="1">
    <citation type="submission" date="2017-09" db="EMBL/GenBank/DDBJ databases">
        <title>Depth-based differentiation of microbial function through sediment-hosted aquifers and enrichment of novel symbionts in the deep terrestrial subsurface.</title>
        <authorList>
            <person name="Probst A.J."/>
            <person name="Ladd B."/>
            <person name="Jarett J.K."/>
            <person name="Geller-Mcgrath D.E."/>
            <person name="Sieber C.M.K."/>
            <person name="Emerson J.B."/>
            <person name="Anantharaman K."/>
            <person name="Thomas B.C."/>
            <person name="Malmstrom R."/>
            <person name="Stieglmeier M."/>
            <person name="Klingl A."/>
            <person name="Woyke T."/>
            <person name="Ryan C.M."/>
            <person name="Banfield J.F."/>
        </authorList>
    </citation>
    <scope>NUCLEOTIDE SEQUENCE [LARGE SCALE GENOMIC DNA]</scope>
</reference>
<sequence length="442" mass="49779">MNEIKSQSQKGVKLFEGKTKIGWEVIGDLNLVIMESKDDITAHDDPRLTKQFITKARCATSTTCQMFELLATAGIPTAFERQLSETEFLAPKVTMLPLEVVARRLAVGSFVKRHPEMKRPDNEPYRFGRLFTEFFLKTSSGKLIIDGETLVEGLDPQAGQEDPLIANLSAGIWQLLHAKRPLGHPECDLGHTVSRNKVVKNPELIQQMDEILRKVFLVLEGSWSTLGLRLIDLKIEFGITKDGRLVVADVIDNDSWRLRDQDWTELSKQRFRDGDELSVVEEVYQLVAQLAERIRIPRQAIVLWRGSDKDAFPNETSWLPISINRVEVTLSGHKQPIACLRRLEELQRNVPDGGVILAIAGYSNGLGPILSAHTTWPVISIPPGIKEFPDDVWSSVRMPSKVPNATILENGNAILFALNVLSIKNPIAYMMQRFAIEERMEN</sequence>
<dbReference type="EMBL" id="PFAR01000042">
    <property type="protein sequence ID" value="PIR92934.1"/>
    <property type="molecule type" value="Genomic_DNA"/>
</dbReference>
<dbReference type="Gene3D" id="3.30.200.20">
    <property type="entry name" value="Phosphorylase Kinase, domain 1"/>
    <property type="match status" value="1"/>
</dbReference>
<dbReference type="EC" id="6.3.2.6" evidence="3"/>
<dbReference type="GO" id="GO:0004639">
    <property type="term" value="F:phosphoribosylaminoimidazolesuccinocarboxamide synthase activity"/>
    <property type="evidence" value="ECO:0007669"/>
    <property type="project" value="UniProtKB-EC"/>
</dbReference>
<dbReference type="InterPro" id="IPR050089">
    <property type="entry name" value="SAICAR_synthetase"/>
</dbReference>
<dbReference type="AlphaFoldDB" id="A0A2H0V1G8"/>
<organism evidence="11 12">
    <name type="scientific">Candidatus Falkowbacteria bacterium CG10_big_fil_rev_8_21_14_0_10_43_10</name>
    <dbReference type="NCBI Taxonomy" id="1974567"/>
    <lineage>
        <taxon>Bacteria</taxon>
        <taxon>Candidatus Falkowiibacteriota</taxon>
    </lineage>
</organism>
<comment type="catalytic activity">
    <reaction evidence="9">
        <text>5-amino-1-(5-phospho-D-ribosyl)imidazole-4-carboxylate + L-aspartate + ATP = (2S)-2-[5-amino-1-(5-phospho-beta-D-ribosyl)imidazole-4-carboxamido]succinate + ADP + phosphate + 2 H(+)</text>
        <dbReference type="Rhea" id="RHEA:22628"/>
        <dbReference type="ChEBI" id="CHEBI:15378"/>
        <dbReference type="ChEBI" id="CHEBI:29991"/>
        <dbReference type="ChEBI" id="CHEBI:30616"/>
        <dbReference type="ChEBI" id="CHEBI:43474"/>
        <dbReference type="ChEBI" id="CHEBI:58443"/>
        <dbReference type="ChEBI" id="CHEBI:77657"/>
        <dbReference type="ChEBI" id="CHEBI:456216"/>
        <dbReference type="EC" id="6.3.2.6"/>
    </reaction>
</comment>
<keyword evidence="6" id="KW-0658">Purine biosynthesis</keyword>
<evidence type="ECO:0000256" key="6">
    <source>
        <dbReference type="ARBA" id="ARBA00022755"/>
    </source>
</evidence>
<evidence type="ECO:0000256" key="5">
    <source>
        <dbReference type="ARBA" id="ARBA00022741"/>
    </source>
</evidence>
<keyword evidence="4" id="KW-0436">Ligase</keyword>
<dbReference type="Pfam" id="PF01259">
    <property type="entry name" value="SAICAR_synt"/>
    <property type="match status" value="2"/>
</dbReference>
<feature type="domain" description="PurE" evidence="10">
    <location>
        <begin position="297"/>
        <end position="442"/>
    </location>
</feature>
<name>A0A2H0V1G8_9BACT</name>
<dbReference type="SUPFAM" id="SSF56104">
    <property type="entry name" value="SAICAR synthase-like"/>
    <property type="match status" value="1"/>
</dbReference>
<dbReference type="InterPro" id="IPR028923">
    <property type="entry name" value="SAICAR_synt/ADE2_N"/>
</dbReference>
<dbReference type="GO" id="GO:0006189">
    <property type="term" value="P:'de novo' IMP biosynthetic process"/>
    <property type="evidence" value="ECO:0007669"/>
    <property type="project" value="UniProtKB-UniPathway"/>
</dbReference>
<dbReference type="SUPFAM" id="SSF52255">
    <property type="entry name" value="N5-CAIR mutase (phosphoribosylaminoimidazole carboxylase, PurE)"/>
    <property type="match status" value="1"/>
</dbReference>
<dbReference type="InterPro" id="IPR000031">
    <property type="entry name" value="PurE_dom"/>
</dbReference>
<dbReference type="PANTHER" id="PTHR43599">
    <property type="entry name" value="MULTIFUNCTIONAL PROTEIN ADE2"/>
    <property type="match status" value="1"/>
</dbReference>